<dbReference type="AlphaFoldDB" id="A0A2P2QK41"/>
<protein>
    <submittedName>
        <fullName evidence="1">Uncharacterized protein</fullName>
    </submittedName>
</protein>
<accession>A0A2P2QK41</accession>
<reference evidence="1" key="1">
    <citation type="submission" date="2018-02" db="EMBL/GenBank/DDBJ databases">
        <title>Rhizophora mucronata_Transcriptome.</title>
        <authorList>
            <person name="Meera S.P."/>
            <person name="Sreeshan A."/>
            <person name="Augustine A."/>
        </authorList>
    </citation>
    <scope>NUCLEOTIDE SEQUENCE</scope>
    <source>
        <tissue evidence="1">Leaf</tissue>
    </source>
</reference>
<dbReference type="EMBL" id="GGEC01086857">
    <property type="protein sequence ID" value="MBX67341.1"/>
    <property type="molecule type" value="Transcribed_RNA"/>
</dbReference>
<name>A0A2P2QK41_RHIMU</name>
<proteinExistence type="predicted"/>
<organism evidence="1">
    <name type="scientific">Rhizophora mucronata</name>
    <name type="common">Asiatic mangrove</name>
    <dbReference type="NCBI Taxonomy" id="61149"/>
    <lineage>
        <taxon>Eukaryota</taxon>
        <taxon>Viridiplantae</taxon>
        <taxon>Streptophyta</taxon>
        <taxon>Embryophyta</taxon>
        <taxon>Tracheophyta</taxon>
        <taxon>Spermatophyta</taxon>
        <taxon>Magnoliopsida</taxon>
        <taxon>eudicotyledons</taxon>
        <taxon>Gunneridae</taxon>
        <taxon>Pentapetalae</taxon>
        <taxon>rosids</taxon>
        <taxon>fabids</taxon>
        <taxon>Malpighiales</taxon>
        <taxon>Rhizophoraceae</taxon>
        <taxon>Rhizophora</taxon>
    </lineage>
</organism>
<evidence type="ECO:0000313" key="1">
    <source>
        <dbReference type="EMBL" id="MBX67341.1"/>
    </source>
</evidence>
<sequence>MNSFKHSHHCYFHVFDMFLDNPTIFLIEFTFNLMLICVHTKLQLNTSILVI</sequence>